<dbReference type="GeneID" id="77924283"/>
<sequence length="696" mass="78580">MSISMRQPHTTPAWLLFSKRLTAYVNNHHLGPERNLICYCFDHTEDNWERMPAAWHRPATADIVINLGVVFREMQSLIADEGASYQLEKVNSEVNNSDFYVPNAKSLESIISLATNELSVGSENWVKLSSRMPLTDVYKTLANSLNDGLYKAKYGSFETKVARTLLNSVLGIIVHETGHSVYTQYILEPWWRSISSYHRQILTMFEELRCEKHQTDRIGVPAINNVRYASDVVINPTQIRDDLKKSKDEDGDLDISTIALNATLILGRSTYGVFTEDEIAEYASLIESIVGENRYTQMLDIWAEFLKLSKVTETAAVALAERWEELFPQPDFKSSIAIVIEYSEGGMHELVDEGSEVDNNTEEELAEIDSVYYDNDDNEALDIQTEDKVNLPGLFDSLDDAVETMIDSAKKDPKKKPAPGTRKHPSESWRLAIKNPKLTLAEPVEADFAISNRLTRALQNIYLTGRDKFEVKSSVPPGRLRSRAAVQNAANRQRGLPQRVDQWKKSKFTVQENPKLSVGIMTDCSGSQGWAEQFSSRMNWILSRSFRSVHARTASVAFGTSVYITSKPNESTHKRRVVKANQGGEKFDVGFGTIEQMLHLTSSVNGARMLFVISDAGFVLQGETARMKAWIDDLEKANCLVVWISPQAYNLPKNKNVIQMIVNSAKVQYNPEPVIDKLIQVITTQLIAEKDRMIRH</sequence>
<evidence type="ECO:0000256" key="1">
    <source>
        <dbReference type="SAM" id="MobiDB-lite"/>
    </source>
</evidence>
<name>A0A5Q2F5D2_9CAUD</name>
<evidence type="ECO:0000313" key="2">
    <source>
        <dbReference type="EMBL" id="QGF20294.1"/>
    </source>
</evidence>
<gene>
    <name evidence="2" type="primary">115</name>
    <name evidence="2" type="ORF">SEA_SIXAMA_115</name>
</gene>
<dbReference type="EMBL" id="MN484601">
    <property type="protein sequence ID" value="QGF20294.1"/>
    <property type="molecule type" value="Genomic_DNA"/>
</dbReference>
<feature type="region of interest" description="Disordered" evidence="1">
    <location>
        <begin position="408"/>
        <end position="428"/>
    </location>
</feature>
<feature type="compositionally biased region" description="Basic residues" evidence="1">
    <location>
        <begin position="412"/>
        <end position="423"/>
    </location>
</feature>
<keyword evidence="3" id="KW-1185">Reference proteome</keyword>
<reference evidence="2 3" key="1">
    <citation type="submission" date="2019-09" db="EMBL/GenBank/DDBJ databases">
        <authorList>
            <person name="Christie C.A."/>
            <person name="Diallo A.S."/>
            <person name="Dixon Z."/>
            <person name="McIntosh P.M."/>
            <person name="Murthy K.H."/>
            <person name="Rosen M.G."/>
            <person name="Simpson L.M."/>
            <person name="Koustas K."/>
            <person name="Fogarty M.P."/>
            <person name="Molloy S.D."/>
            <person name="Garlena R.A."/>
            <person name="Russell D.A."/>
            <person name="Pope W.H."/>
            <person name="Jacobs-Sera D."/>
            <person name="Hatfull G.F."/>
        </authorList>
    </citation>
    <scope>NUCLEOTIDE SEQUENCE [LARGE SCALE GENOMIC DNA]</scope>
</reference>
<organism evidence="2 3">
    <name type="scientific">Gordonia phage Sixama</name>
    <dbReference type="NCBI Taxonomy" id="2653271"/>
    <lineage>
        <taxon>Viruses</taxon>
        <taxon>Duplodnaviria</taxon>
        <taxon>Heunggongvirae</taxon>
        <taxon>Uroviricota</taxon>
        <taxon>Caudoviricetes</taxon>
        <taxon>Sixamavirus</taxon>
        <taxon>Sixamavirus sixama</taxon>
    </lineage>
</organism>
<dbReference type="RefSeq" id="YP_010648824.1">
    <property type="nucleotide sequence ID" value="NC_070762.1"/>
</dbReference>
<accession>A0A5Q2F5D2</accession>
<dbReference type="Proteomes" id="UP000400849">
    <property type="component" value="Segment"/>
</dbReference>
<proteinExistence type="predicted"/>
<evidence type="ECO:0000313" key="3">
    <source>
        <dbReference type="Proteomes" id="UP000400849"/>
    </source>
</evidence>
<protein>
    <submittedName>
        <fullName evidence="2">Uncharacterized protein</fullName>
    </submittedName>
</protein>
<dbReference type="KEGG" id="vg:77924283"/>